<evidence type="ECO:0000256" key="3">
    <source>
        <dbReference type="ARBA" id="ARBA00011738"/>
    </source>
</evidence>
<dbReference type="PROSITE" id="PS50046">
    <property type="entry name" value="PHYTOCHROME_2"/>
    <property type="match status" value="1"/>
</dbReference>
<dbReference type="InterPro" id="IPR029016">
    <property type="entry name" value="GAF-like_dom_sf"/>
</dbReference>
<keyword evidence="8" id="KW-0418">Kinase</keyword>
<organism evidence="14">
    <name type="scientific">Leptolyngbya sp. NK1-12</name>
    <dbReference type="NCBI Taxonomy" id="2547451"/>
    <lineage>
        <taxon>Bacteria</taxon>
        <taxon>Bacillati</taxon>
        <taxon>Cyanobacteriota</taxon>
        <taxon>Cyanophyceae</taxon>
        <taxon>Leptolyngbyales</taxon>
        <taxon>Leptolyngbyaceae</taxon>
        <taxon>Leptolyngbya group</taxon>
        <taxon>Leptolyngbya</taxon>
    </lineage>
</organism>
<keyword evidence="7" id="KW-0808">Transferase</keyword>
<evidence type="ECO:0000259" key="12">
    <source>
        <dbReference type="PROSITE" id="PS50046"/>
    </source>
</evidence>
<evidence type="ECO:0000259" key="13">
    <source>
        <dbReference type="PROSITE" id="PS50109"/>
    </source>
</evidence>
<evidence type="ECO:0000256" key="8">
    <source>
        <dbReference type="ARBA" id="ARBA00022777"/>
    </source>
</evidence>
<dbReference type="PROSITE" id="PS50109">
    <property type="entry name" value="HIS_KIN"/>
    <property type="match status" value="1"/>
</dbReference>
<keyword evidence="10" id="KW-0472">Membrane</keyword>
<comment type="subunit">
    <text evidence="3">Homodimer.</text>
</comment>
<evidence type="ECO:0000256" key="11">
    <source>
        <dbReference type="ARBA" id="ARBA00023170"/>
    </source>
</evidence>
<dbReference type="InterPro" id="IPR005467">
    <property type="entry name" value="His_kinase_dom"/>
</dbReference>
<dbReference type="Gene3D" id="3.30.450.270">
    <property type="match status" value="1"/>
</dbReference>
<keyword evidence="6" id="KW-0716">Sensory transduction</keyword>
<accession>A0AA96WD83</accession>
<dbReference type="Pfam" id="PF02518">
    <property type="entry name" value="HATPase_c"/>
    <property type="match status" value="1"/>
</dbReference>
<protein>
    <recommendedName>
        <fullName evidence="4">histidine kinase</fullName>
        <ecNumber evidence="4">2.7.13.3</ecNumber>
    </recommendedName>
</protein>
<dbReference type="InterPro" id="IPR050351">
    <property type="entry name" value="BphY/WalK/GraS-like"/>
</dbReference>
<dbReference type="InterPro" id="IPR013515">
    <property type="entry name" value="Phytochrome_cen-reg"/>
</dbReference>
<dbReference type="SUPFAM" id="SSF55781">
    <property type="entry name" value="GAF domain-like"/>
    <property type="match status" value="2"/>
</dbReference>
<dbReference type="GO" id="GO:0006355">
    <property type="term" value="P:regulation of DNA-templated transcription"/>
    <property type="evidence" value="ECO:0007669"/>
    <property type="project" value="InterPro"/>
</dbReference>
<dbReference type="Gene3D" id="1.10.287.130">
    <property type="match status" value="1"/>
</dbReference>
<dbReference type="SMART" id="SM00065">
    <property type="entry name" value="GAF"/>
    <property type="match status" value="1"/>
</dbReference>
<dbReference type="InterPro" id="IPR036097">
    <property type="entry name" value="HisK_dim/P_sf"/>
</dbReference>
<proteinExistence type="inferred from homology"/>
<dbReference type="CDD" id="cd00082">
    <property type="entry name" value="HisKA"/>
    <property type="match status" value="1"/>
</dbReference>
<dbReference type="Pfam" id="PF00360">
    <property type="entry name" value="PHY"/>
    <property type="match status" value="1"/>
</dbReference>
<dbReference type="InterPro" id="IPR036890">
    <property type="entry name" value="HATPase_C_sf"/>
</dbReference>
<dbReference type="Pfam" id="PF01590">
    <property type="entry name" value="GAF"/>
    <property type="match status" value="1"/>
</dbReference>
<dbReference type="InterPro" id="IPR003594">
    <property type="entry name" value="HATPase_dom"/>
</dbReference>
<comment type="catalytic activity">
    <reaction evidence="1">
        <text>ATP + protein L-histidine = ADP + protein N-phospho-L-histidine.</text>
        <dbReference type="EC" id="2.7.13.3"/>
    </reaction>
</comment>
<dbReference type="Gene3D" id="3.30.565.10">
    <property type="entry name" value="Histidine kinase-like ATPase, C-terminal domain"/>
    <property type="match status" value="1"/>
</dbReference>
<dbReference type="InterPro" id="IPR000014">
    <property type="entry name" value="PAS"/>
</dbReference>
<dbReference type="EMBL" id="CP053586">
    <property type="protein sequence ID" value="WNZ22974.1"/>
    <property type="molecule type" value="Genomic_DNA"/>
</dbReference>
<evidence type="ECO:0000256" key="5">
    <source>
        <dbReference type="ARBA" id="ARBA00022543"/>
    </source>
</evidence>
<dbReference type="InterPro" id="IPR001294">
    <property type="entry name" value="Phytochrome"/>
</dbReference>
<dbReference type="InterPro" id="IPR003661">
    <property type="entry name" value="HisK_dim/P_dom"/>
</dbReference>
<dbReference type="GO" id="GO:0030295">
    <property type="term" value="F:protein kinase activator activity"/>
    <property type="evidence" value="ECO:0007669"/>
    <property type="project" value="TreeGrafter"/>
</dbReference>
<dbReference type="EC" id="2.7.13.3" evidence="4"/>
<dbReference type="SMART" id="SM00091">
    <property type="entry name" value="PAS"/>
    <property type="match status" value="1"/>
</dbReference>
<dbReference type="Gene3D" id="3.30.450.40">
    <property type="match status" value="1"/>
</dbReference>
<dbReference type="InterPro" id="IPR035965">
    <property type="entry name" value="PAS-like_dom_sf"/>
</dbReference>
<dbReference type="SMART" id="SM00387">
    <property type="entry name" value="HATPase_c"/>
    <property type="match status" value="1"/>
</dbReference>
<dbReference type="GO" id="GO:0000155">
    <property type="term" value="F:phosphorelay sensor kinase activity"/>
    <property type="evidence" value="ECO:0007669"/>
    <property type="project" value="InterPro"/>
</dbReference>
<comment type="similarity">
    <text evidence="2">In the N-terminal section; belongs to the phytochrome family.</text>
</comment>
<dbReference type="GO" id="GO:0016020">
    <property type="term" value="C:membrane"/>
    <property type="evidence" value="ECO:0007669"/>
    <property type="project" value="UniProtKB-SubCell"/>
</dbReference>
<reference evidence="14" key="1">
    <citation type="submission" date="2020-05" db="EMBL/GenBank/DDBJ databases">
        <authorList>
            <person name="Zhu T."/>
            <person name="Keshari N."/>
            <person name="Lu X."/>
        </authorList>
    </citation>
    <scope>NUCLEOTIDE SEQUENCE</scope>
    <source>
        <strain evidence="14">NK1-12</strain>
    </source>
</reference>
<dbReference type="GO" id="GO:0009584">
    <property type="term" value="P:detection of visible light"/>
    <property type="evidence" value="ECO:0007669"/>
    <property type="project" value="InterPro"/>
</dbReference>
<evidence type="ECO:0000256" key="4">
    <source>
        <dbReference type="ARBA" id="ARBA00012438"/>
    </source>
</evidence>
<dbReference type="GO" id="GO:0000156">
    <property type="term" value="F:phosphorelay response regulator activity"/>
    <property type="evidence" value="ECO:0007669"/>
    <property type="project" value="TreeGrafter"/>
</dbReference>
<evidence type="ECO:0000256" key="10">
    <source>
        <dbReference type="ARBA" id="ARBA00023136"/>
    </source>
</evidence>
<evidence type="ECO:0000313" key="14">
    <source>
        <dbReference type="EMBL" id="WNZ22974.1"/>
    </source>
</evidence>
<dbReference type="CDD" id="cd00130">
    <property type="entry name" value="PAS"/>
    <property type="match status" value="1"/>
</dbReference>
<evidence type="ECO:0000256" key="1">
    <source>
        <dbReference type="ARBA" id="ARBA00000085"/>
    </source>
</evidence>
<dbReference type="RefSeq" id="WP_316434527.1">
    <property type="nucleotide sequence ID" value="NZ_CP053586.1"/>
</dbReference>
<dbReference type="GO" id="GO:0009881">
    <property type="term" value="F:photoreceptor activity"/>
    <property type="evidence" value="ECO:0007669"/>
    <property type="project" value="UniProtKB-KW"/>
</dbReference>
<dbReference type="InterPro" id="IPR013654">
    <property type="entry name" value="PAS_2"/>
</dbReference>
<evidence type="ECO:0000256" key="6">
    <source>
        <dbReference type="ARBA" id="ARBA00022606"/>
    </source>
</evidence>
<dbReference type="SUPFAM" id="SSF47384">
    <property type="entry name" value="Homodimeric domain of signal transducing histidine kinase"/>
    <property type="match status" value="1"/>
</dbReference>
<feature type="domain" description="Phytochrome chromophore attachment site" evidence="12">
    <location>
        <begin position="152"/>
        <end position="310"/>
    </location>
</feature>
<dbReference type="Pfam" id="PF08446">
    <property type="entry name" value="PAS_2"/>
    <property type="match status" value="1"/>
</dbReference>
<dbReference type="Pfam" id="PF00512">
    <property type="entry name" value="HisKA"/>
    <property type="match status" value="1"/>
</dbReference>
<evidence type="ECO:0000256" key="9">
    <source>
        <dbReference type="ARBA" id="ARBA00022991"/>
    </source>
</evidence>
<sequence length="762" mass="85439">MTGSEAVYPKTDSITDHECDLYQSEIGSDLVQSHGVLFILSYPDLIIQQVSANLSDHFNLLPEDLLGQSLSNLLEPDSIALIQQILPTNQPTHLPYLRSHTPQRDWEGNFHYNEQSVLLELEPLQAESNPHSLAVSHLRLRSAIGRLQQVSSLSDFLQLGAAEIQALTGFDRVMVYQFDAQGAGEVVAEAKRPDLSPYLGLHFPATDIPEPSRRLYAEGLLRYIPDLSAAEVPLMPTENPLTHQPPDLSFVTLRGTDPCCVEYHRNMGVSALMVIALLNNQQLWGLISCHHQTPKRIPGAVRSVCELLGQFITAELANKVNYEELDAIVKLKRRQSEFVESIAQAEDLKTALVHPAPRILDLVNAKGAAVCLDDEITLVGATPSLEQVQDLIQWATTQVSDSLFHTDSLPKQYSAAEAYKETATGLLLLRISQVRRYYILWFRPEVLRTVNWAGDPTASLQVGADGHLTLSPRRSFEQWQETVRLTSQPWHPSELANALDLRNAIVGIVLNKADELARMNQALERSNQELESFAYAASHDLKEPLRGIHNYATFLMEDYQELLDEAGLDRLQTLVRLTQRMESLIDVLLKFSQLGQTDLSRQPTDLNELLTQVINVFRISHPQARIDIRIPRLLPTVNVDPVLVNEVFSNLLSNADKYNNQAQPWVEIGYLDAAEAIEQVPSADPLTLTKPIFYVRDNGIGIRERHLETIFRLFKRLHPQTMYGGGTGAGLTIAKKIVERHGGEMWVNSNYGEGSVFYFTLE</sequence>
<dbReference type="GO" id="GO:0007234">
    <property type="term" value="P:osmosensory signaling via phosphorelay pathway"/>
    <property type="evidence" value="ECO:0007669"/>
    <property type="project" value="TreeGrafter"/>
</dbReference>
<evidence type="ECO:0000256" key="2">
    <source>
        <dbReference type="ARBA" id="ARBA00006402"/>
    </source>
</evidence>
<dbReference type="InterPro" id="IPR016132">
    <property type="entry name" value="Phyto_chromo_attachment"/>
</dbReference>
<feature type="domain" description="Histidine kinase" evidence="13">
    <location>
        <begin position="536"/>
        <end position="762"/>
    </location>
</feature>
<keyword evidence="9" id="KW-0157">Chromophore</keyword>
<dbReference type="AlphaFoldDB" id="A0AA96WD83"/>
<dbReference type="Gene3D" id="3.30.450.20">
    <property type="entry name" value="PAS domain"/>
    <property type="match status" value="1"/>
</dbReference>
<dbReference type="PRINTS" id="PR01033">
    <property type="entry name" value="PHYTOCHROME"/>
</dbReference>
<dbReference type="SMART" id="SM00388">
    <property type="entry name" value="HisKA"/>
    <property type="match status" value="1"/>
</dbReference>
<dbReference type="PANTHER" id="PTHR42878">
    <property type="entry name" value="TWO-COMPONENT HISTIDINE KINASE"/>
    <property type="match status" value="1"/>
</dbReference>
<gene>
    <name evidence="14" type="ORF">HJG54_08940</name>
</gene>
<name>A0AA96WD83_9CYAN</name>
<dbReference type="InterPro" id="IPR003018">
    <property type="entry name" value="GAF"/>
</dbReference>
<dbReference type="SUPFAM" id="SSF55785">
    <property type="entry name" value="PYP-like sensor domain (PAS domain)"/>
    <property type="match status" value="1"/>
</dbReference>
<dbReference type="SUPFAM" id="SSF55874">
    <property type="entry name" value="ATPase domain of HSP90 chaperone/DNA topoisomerase II/histidine kinase"/>
    <property type="match status" value="1"/>
</dbReference>
<keyword evidence="11" id="KW-0675">Receptor</keyword>
<dbReference type="PANTHER" id="PTHR42878:SF15">
    <property type="entry name" value="BACTERIOPHYTOCHROME"/>
    <property type="match status" value="1"/>
</dbReference>
<keyword evidence="5" id="KW-0600">Photoreceptor protein</keyword>
<dbReference type="InterPro" id="IPR043150">
    <property type="entry name" value="Phytochrome_PHY_sf"/>
</dbReference>
<evidence type="ECO:0000256" key="7">
    <source>
        <dbReference type="ARBA" id="ARBA00022679"/>
    </source>
</evidence>